<feature type="region of interest" description="Disordered" evidence="1">
    <location>
        <begin position="36"/>
        <end position="59"/>
    </location>
</feature>
<dbReference type="EMBL" id="JAHUTI010069572">
    <property type="protein sequence ID" value="MED6254540.1"/>
    <property type="molecule type" value="Genomic_DNA"/>
</dbReference>
<evidence type="ECO:0000313" key="2">
    <source>
        <dbReference type="EMBL" id="MED6254540.1"/>
    </source>
</evidence>
<dbReference type="Proteomes" id="UP001345963">
    <property type="component" value="Unassembled WGS sequence"/>
</dbReference>
<feature type="compositionally biased region" description="Polar residues" evidence="1">
    <location>
        <begin position="39"/>
        <end position="57"/>
    </location>
</feature>
<accession>A0ABU7BWU0</accession>
<reference evidence="2 3" key="1">
    <citation type="submission" date="2021-07" db="EMBL/GenBank/DDBJ databases">
        <authorList>
            <person name="Palmer J.M."/>
        </authorList>
    </citation>
    <scope>NUCLEOTIDE SEQUENCE [LARGE SCALE GENOMIC DNA]</scope>
    <source>
        <strain evidence="2 3">AT_MEX2019</strain>
        <tissue evidence="2">Muscle</tissue>
    </source>
</reference>
<name>A0ABU7BWU0_9TELE</name>
<evidence type="ECO:0000256" key="1">
    <source>
        <dbReference type="SAM" id="MobiDB-lite"/>
    </source>
</evidence>
<proteinExistence type="predicted"/>
<comment type="caution">
    <text evidence="2">The sequence shown here is derived from an EMBL/GenBank/DDBJ whole genome shotgun (WGS) entry which is preliminary data.</text>
</comment>
<keyword evidence="3" id="KW-1185">Reference proteome</keyword>
<organism evidence="2 3">
    <name type="scientific">Ataeniobius toweri</name>
    <dbReference type="NCBI Taxonomy" id="208326"/>
    <lineage>
        <taxon>Eukaryota</taxon>
        <taxon>Metazoa</taxon>
        <taxon>Chordata</taxon>
        <taxon>Craniata</taxon>
        <taxon>Vertebrata</taxon>
        <taxon>Euteleostomi</taxon>
        <taxon>Actinopterygii</taxon>
        <taxon>Neopterygii</taxon>
        <taxon>Teleostei</taxon>
        <taxon>Neoteleostei</taxon>
        <taxon>Acanthomorphata</taxon>
        <taxon>Ovalentaria</taxon>
        <taxon>Atherinomorphae</taxon>
        <taxon>Cyprinodontiformes</taxon>
        <taxon>Goodeidae</taxon>
        <taxon>Ataeniobius</taxon>
    </lineage>
</organism>
<evidence type="ECO:0000313" key="3">
    <source>
        <dbReference type="Proteomes" id="UP001345963"/>
    </source>
</evidence>
<sequence length="108" mass="12165">MPGMHQTFVTAGTQKDQCRVGTHYIPTWPDTFPEAIGHQVSTSPRHGPSTHTNNTTPRRVAPCQLPSLVLRITSSFLSVFLFAMHRTSTWAWHLFVSKSTIVFTKKTK</sequence>
<protein>
    <submittedName>
        <fullName evidence="2">Uncharacterized protein</fullName>
    </submittedName>
</protein>
<gene>
    <name evidence="2" type="ORF">ATANTOWER_028791</name>
</gene>